<dbReference type="PROSITE" id="PS00356">
    <property type="entry name" value="HTH_LACI_1"/>
    <property type="match status" value="1"/>
</dbReference>
<dbReference type="PROSITE" id="PS50932">
    <property type="entry name" value="HTH_LACI_2"/>
    <property type="match status" value="1"/>
</dbReference>
<dbReference type="Gene3D" id="3.40.50.2300">
    <property type="match status" value="2"/>
</dbReference>
<evidence type="ECO:0000256" key="3">
    <source>
        <dbReference type="ARBA" id="ARBA00023163"/>
    </source>
</evidence>
<dbReference type="RefSeq" id="WP_004093416.1">
    <property type="nucleotide sequence ID" value="NZ_AFGF01000040.1"/>
</dbReference>
<dbReference type="SMART" id="SM00354">
    <property type="entry name" value="HTH_LACI"/>
    <property type="match status" value="1"/>
</dbReference>
<gene>
    <name evidence="6" type="ORF">ALO_05043</name>
</gene>
<dbReference type="eggNOG" id="COG1609">
    <property type="taxonomic scope" value="Bacteria"/>
</dbReference>
<evidence type="ECO:0000256" key="2">
    <source>
        <dbReference type="ARBA" id="ARBA00023125"/>
    </source>
</evidence>
<feature type="domain" description="HTH lacI-type" evidence="4">
    <location>
        <begin position="15"/>
        <end position="70"/>
    </location>
</feature>
<dbReference type="PROSITE" id="PS50943">
    <property type="entry name" value="HTH_CROC1"/>
    <property type="match status" value="1"/>
</dbReference>
<dbReference type="InterPro" id="IPR000843">
    <property type="entry name" value="HTH_LacI"/>
</dbReference>
<dbReference type="GO" id="GO:0000976">
    <property type="term" value="F:transcription cis-regulatory region binding"/>
    <property type="evidence" value="ECO:0007669"/>
    <property type="project" value="TreeGrafter"/>
</dbReference>
<protein>
    <submittedName>
        <fullName evidence="6">Transcriptional regulator</fullName>
    </submittedName>
</protein>
<dbReference type="AlphaFoldDB" id="F7NG22"/>
<dbReference type="SUPFAM" id="SSF53822">
    <property type="entry name" value="Periplasmic binding protein-like I"/>
    <property type="match status" value="1"/>
</dbReference>
<evidence type="ECO:0000259" key="5">
    <source>
        <dbReference type="PROSITE" id="PS50943"/>
    </source>
</evidence>
<dbReference type="Pfam" id="PF13377">
    <property type="entry name" value="Peripla_BP_3"/>
    <property type="match status" value="1"/>
</dbReference>
<evidence type="ECO:0000256" key="1">
    <source>
        <dbReference type="ARBA" id="ARBA00023015"/>
    </source>
</evidence>
<proteinExistence type="predicted"/>
<comment type="caution">
    <text evidence="6">The sequence shown here is derived from an EMBL/GenBank/DDBJ whole genome shotgun (WGS) entry which is preliminary data.</text>
</comment>
<dbReference type="SUPFAM" id="SSF47413">
    <property type="entry name" value="lambda repressor-like DNA-binding domains"/>
    <property type="match status" value="1"/>
</dbReference>
<dbReference type="Gene3D" id="1.10.260.40">
    <property type="entry name" value="lambda repressor-like DNA-binding domains"/>
    <property type="match status" value="1"/>
</dbReference>
<dbReference type="Pfam" id="PF00356">
    <property type="entry name" value="LacI"/>
    <property type="match status" value="1"/>
</dbReference>
<dbReference type="InterPro" id="IPR046335">
    <property type="entry name" value="LacI/GalR-like_sensor"/>
</dbReference>
<dbReference type="STRING" id="1009370.ALO_05043"/>
<evidence type="ECO:0000313" key="6">
    <source>
        <dbReference type="EMBL" id="EGO64940.1"/>
    </source>
</evidence>
<dbReference type="Proteomes" id="UP000003240">
    <property type="component" value="Unassembled WGS sequence"/>
</dbReference>
<dbReference type="PRINTS" id="PR00036">
    <property type="entry name" value="HTHLACI"/>
</dbReference>
<keyword evidence="3" id="KW-0804">Transcription</keyword>
<keyword evidence="7" id="KW-1185">Reference proteome</keyword>
<name>F7NG22_9FIRM</name>
<dbReference type="GO" id="GO:0003700">
    <property type="term" value="F:DNA-binding transcription factor activity"/>
    <property type="evidence" value="ECO:0007669"/>
    <property type="project" value="TreeGrafter"/>
</dbReference>
<evidence type="ECO:0000313" key="7">
    <source>
        <dbReference type="Proteomes" id="UP000003240"/>
    </source>
</evidence>
<dbReference type="CDD" id="cd19977">
    <property type="entry name" value="PBP1_EndR-like"/>
    <property type="match status" value="1"/>
</dbReference>
<keyword evidence="1" id="KW-0805">Transcription regulation</keyword>
<evidence type="ECO:0000259" key="4">
    <source>
        <dbReference type="PROSITE" id="PS50932"/>
    </source>
</evidence>
<dbReference type="CDD" id="cd01392">
    <property type="entry name" value="HTH_LacI"/>
    <property type="match status" value="1"/>
</dbReference>
<dbReference type="InterPro" id="IPR028082">
    <property type="entry name" value="Peripla_BP_I"/>
</dbReference>
<dbReference type="PANTHER" id="PTHR30146:SF145">
    <property type="entry name" value="RIBOSE OPERON REPRESSOR"/>
    <property type="match status" value="1"/>
</dbReference>
<dbReference type="InterPro" id="IPR010982">
    <property type="entry name" value="Lambda_DNA-bd_dom_sf"/>
</dbReference>
<dbReference type="InterPro" id="IPR001387">
    <property type="entry name" value="Cro/C1-type_HTH"/>
</dbReference>
<dbReference type="PANTHER" id="PTHR30146">
    <property type="entry name" value="LACI-RELATED TRANSCRIPTIONAL REPRESSOR"/>
    <property type="match status" value="1"/>
</dbReference>
<dbReference type="EMBL" id="AFGF01000040">
    <property type="protein sequence ID" value="EGO64940.1"/>
    <property type="molecule type" value="Genomic_DNA"/>
</dbReference>
<accession>F7NG22</accession>
<sequence>MTGDRDRPGQAAMPITISDVAAQAGVSKSTVSRYLNERYECMSLETRDRITAVIDATGYRPNALARGLKQKRTHTLAAIVANILNPFSTSVIRGIEDYCQQAGFNLILCNADDRPAKERQYVDILAAKQIDGLIINTTGKNNSLLASISQQMPVVLIDRKVPELQCDTVTVDCAAGVKAVIDHLIRQGHNKIAMLTLPYQAVSPRLERVHGYREALVANGIPYREDWLLETDATETAVEKTLAALFTRPDRPSALFGVNNLMTMAIVKVLKRLKIKVPQDVAVIGFDDWEWASQIEPPVTVVAQPAYDMGKKAAALLIGRLQGKNPGRKPAVVTYMPELVIRKSCGEGDC</sequence>
<keyword evidence="2" id="KW-0238">DNA-binding</keyword>
<feature type="domain" description="HTH cro/C1-type" evidence="5">
    <location>
        <begin position="15"/>
        <end position="40"/>
    </location>
</feature>
<reference evidence="6 7" key="1">
    <citation type="journal article" date="2011" name="EMBO J.">
        <title>Structural diversity of bacterial flagellar motors.</title>
        <authorList>
            <person name="Chen S."/>
            <person name="Beeby M."/>
            <person name="Murphy G.E."/>
            <person name="Leadbetter J.R."/>
            <person name="Hendrixson D.R."/>
            <person name="Briegel A."/>
            <person name="Li Z."/>
            <person name="Shi J."/>
            <person name="Tocheva E.I."/>
            <person name="Muller A."/>
            <person name="Dobro M.J."/>
            <person name="Jensen G.J."/>
        </authorList>
    </citation>
    <scope>NUCLEOTIDE SEQUENCE [LARGE SCALE GENOMIC DNA]</scope>
    <source>
        <strain evidence="6 7">DSM 6540</strain>
    </source>
</reference>
<organism evidence="6 7">
    <name type="scientific">Acetonema longum DSM 6540</name>
    <dbReference type="NCBI Taxonomy" id="1009370"/>
    <lineage>
        <taxon>Bacteria</taxon>
        <taxon>Bacillati</taxon>
        <taxon>Bacillota</taxon>
        <taxon>Negativicutes</taxon>
        <taxon>Acetonemataceae</taxon>
        <taxon>Acetonema</taxon>
    </lineage>
</organism>